<sequence length="67" mass="7153">MSEEARGSSGKMGSEEKPVDAVEEKRKEGGKKKNKEGSGDGGRAESNVQVLLFISAFPESVTEYVCS</sequence>
<feature type="region of interest" description="Disordered" evidence="1">
    <location>
        <begin position="1"/>
        <end position="45"/>
    </location>
</feature>
<dbReference type="AlphaFoldDB" id="A0A8D2B6B9"/>
<keyword evidence="3" id="KW-1185">Reference proteome</keyword>
<accession>A0A8D2B6B9</accession>
<proteinExistence type="predicted"/>
<evidence type="ECO:0000313" key="2">
    <source>
        <dbReference type="Ensembl" id="ENSSVLP00005011751.1"/>
    </source>
</evidence>
<protein>
    <submittedName>
        <fullName evidence="2">Threonyl-tRNA synthetase 1</fullName>
    </submittedName>
</protein>
<evidence type="ECO:0000313" key="3">
    <source>
        <dbReference type="Proteomes" id="UP000694564"/>
    </source>
</evidence>
<name>A0A8D2B6B9_SCIVU</name>
<dbReference type="OrthoDB" id="5423599at2759"/>
<dbReference type="Ensembl" id="ENSSVLT00005013010.1">
    <property type="protein sequence ID" value="ENSSVLP00005011751.1"/>
    <property type="gene ID" value="ENSSVLG00005009327.1"/>
</dbReference>
<dbReference type="GeneTree" id="ENSGT00940000154969"/>
<feature type="compositionally biased region" description="Basic and acidic residues" evidence="1">
    <location>
        <begin position="13"/>
        <end position="27"/>
    </location>
</feature>
<reference evidence="2" key="1">
    <citation type="submission" date="2025-08" db="UniProtKB">
        <authorList>
            <consortium name="Ensembl"/>
        </authorList>
    </citation>
    <scope>IDENTIFICATION</scope>
</reference>
<organism evidence="2 3">
    <name type="scientific">Sciurus vulgaris</name>
    <name type="common">Eurasian red squirrel</name>
    <dbReference type="NCBI Taxonomy" id="55149"/>
    <lineage>
        <taxon>Eukaryota</taxon>
        <taxon>Metazoa</taxon>
        <taxon>Chordata</taxon>
        <taxon>Craniata</taxon>
        <taxon>Vertebrata</taxon>
        <taxon>Euteleostomi</taxon>
        <taxon>Mammalia</taxon>
        <taxon>Eutheria</taxon>
        <taxon>Euarchontoglires</taxon>
        <taxon>Glires</taxon>
        <taxon>Rodentia</taxon>
        <taxon>Sciuromorpha</taxon>
        <taxon>Sciuridae</taxon>
        <taxon>Sciurinae</taxon>
        <taxon>Sciurini</taxon>
        <taxon>Sciurus</taxon>
    </lineage>
</organism>
<dbReference type="Proteomes" id="UP000694564">
    <property type="component" value="Chromosome 6"/>
</dbReference>
<reference evidence="2" key="2">
    <citation type="submission" date="2025-09" db="UniProtKB">
        <authorList>
            <consortium name="Ensembl"/>
        </authorList>
    </citation>
    <scope>IDENTIFICATION</scope>
</reference>
<evidence type="ECO:0000256" key="1">
    <source>
        <dbReference type="SAM" id="MobiDB-lite"/>
    </source>
</evidence>